<feature type="domain" description="H repeat-associated protein N-terminal" evidence="1">
    <location>
        <begin position="26"/>
        <end position="60"/>
    </location>
</feature>
<organism evidence="2 3">
    <name type="scientific">Adonisia turfae CCMR0082</name>
    <dbReference type="NCBI Taxonomy" id="2304604"/>
    <lineage>
        <taxon>Bacteria</taxon>
        <taxon>Bacillati</taxon>
        <taxon>Cyanobacteriota</taxon>
        <taxon>Adonisia</taxon>
        <taxon>Adonisia turfae</taxon>
    </lineage>
</organism>
<proteinExistence type="predicted"/>
<evidence type="ECO:0000259" key="1">
    <source>
        <dbReference type="Pfam" id="PF13808"/>
    </source>
</evidence>
<dbReference type="Proteomes" id="UP000473574">
    <property type="component" value="Unassembled WGS sequence"/>
</dbReference>
<protein>
    <submittedName>
        <fullName evidence="2">Transposase family protein</fullName>
    </submittedName>
</protein>
<name>A0A6M0SHA9_9CYAN</name>
<reference evidence="2 3" key="1">
    <citation type="journal article" date="2020" name="Microb. Ecol.">
        <title>Ecogenomics of the Marine Benthic Filamentous Cyanobacterium Adonisia.</title>
        <authorList>
            <person name="Walter J.M."/>
            <person name="Coutinho F.H."/>
            <person name="Leomil L."/>
            <person name="Hargreaves P.I."/>
            <person name="Campeao M.E."/>
            <person name="Vieira V.V."/>
            <person name="Silva B.S."/>
            <person name="Fistarol G.O."/>
            <person name="Salomon P.S."/>
            <person name="Sawabe T."/>
            <person name="Mino S."/>
            <person name="Hosokawa M."/>
            <person name="Miyashita H."/>
            <person name="Maruyama F."/>
            <person name="van Verk M.C."/>
            <person name="Dutilh B.E."/>
            <person name="Thompson C.C."/>
            <person name="Thompson F.L."/>
        </authorList>
    </citation>
    <scope>NUCLEOTIDE SEQUENCE [LARGE SCALE GENOMIC DNA]</scope>
    <source>
        <strain evidence="2 3">CCMR0082</strain>
    </source>
</reference>
<accession>A0A6M0SHA9</accession>
<comment type="caution">
    <text evidence="2">The sequence shown here is derived from an EMBL/GenBank/DDBJ whole genome shotgun (WGS) entry which is preliminary data.</text>
</comment>
<dbReference type="AlphaFoldDB" id="A0A6M0SHA9"/>
<sequence length="61" mass="6808">MGISRGILLNSYPMPAPVENSVTLLEHCRALEDPRVEYLVEHRLLDIIGLTICAVICGMDR</sequence>
<dbReference type="EMBL" id="QZCE01000002">
    <property type="protein sequence ID" value="NEZ67929.1"/>
    <property type="molecule type" value="Genomic_DNA"/>
</dbReference>
<evidence type="ECO:0000313" key="2">
    <source>
        <dbReference type="EMBL" id="NEZ67929.1"/>
    </source>
</evidence>
<dbReference type="Pfam" id="PF13808">
    <property type="entry name" value="DDE_Tnp_1_assoc"/>
    <property type="match status" value="1"/>
</dbReference>
<dbReference type="InterPro" id="IPR032806">
    <property type="entry name" value="YbfD_N"/>
</dbReference>
<evidence type="ECO:0000313" key="3">
    <source>
        <dbReference type="Proteomes" id="UP000473574"/>
    </source>
</evidence>
<gene>
    <name evidence="2" type="ORF">D0962_35205</name>
</gene>